<dbReference type="Pfam" id="PF00005">
    <property type="entry name" value="ABC_tran"/>
    <property type="match status" value="1"/>
</dbReference>
<dbReference type="FunFam" id="3.40.50.300:FF:000016">
    <property type="entry name" value="Oligopeptide ABC transporter ATP-binding component"/>
    <property type="match status" value="1"/>
</dbReference>
<dbReference type="GO" id="GO:0005524">
    <property type="term" value="F:ATP binding"/>
    <property type="evidence" value="ECO:0007669"/>
    <property type="project" value="UniProtKB-KW"/>
</dbReference>
<dbReference type="GO" id="GO:0016887">
    <property type="term" value="F:ATP hydrolysis activity"/>
    <property type="evidence" value="ECO:0007669"/>
    <property type="project" value="InterPro"/>
</dbReference>
<evidence type="ECO:0000256" key="7">
    <source>
        <dbReference type="ARBA" id="ARBA00022840"/>
    </source>
</evidence>
<dbReference type="InterPro" id="IPR027417">
    <property type="entry name" value="P-loop_NTPase"/>
</dbReference>
<dbReference type="InterPro" id="IPR017871">
    <property type="entry name" value="ABC_transporter-like_CS"/>
</dbReference>
<evidence type="ECO:0000256" key="8">
    <source>
        <dbReference type="ARBA" id="ARBA00022967"/>
    </source>
</evidence>
<evidence type="ECO:0000256" key="2">
    <source>
        <dbReference type="ARBA" id="ARBA00005417"/>
    </source>
</evidence>
<dbReference type="PROSITE" id="PS50893">
    <property type="entry name" value="ABC_TRANSPORTER_2"/>
    <property type="match status" value="1"/>
</dbReference>
<dbReference type="InterPro" id="IPR050388">
    <property type="entry name" value="ABC_Ni/Peptide_Import"/>
</dbReference>
<proteinExistence type="inferred from homology"/>
<comment type="caution">
    <text evidence="11">The sequence shown here is derived from an EMBL/GenBank/DDBJ whole genome shotgun (WGS) entry which is preliminary data.</text>
</comment>
<dbReference type="EMBL" id="PDSK01000066">
    <property type="protein sequence ID" value="PIE35033.1"/>
    <property type="molecule type" value="Genomic_DNA"/>
</dbReference>
<accession>A0A2G6KH86</accession>
<reference evidence="11 12" key="1">
    <citation type="submission" date="2017-10" db="EMBL/GenBank/DDBJ databases">
        <title>Novel microbial diversity and functional potential in the marine mammal oral microbiome.</title>
        <authorList>
            <person name="Dudek N.K."/>
            <person name="Sun C.L."/>
            <person name="Burstein D."/>
            <person name="Kantor R.S."/>
            <person name="Aliaga Goltsman D.S."/>
            <person name="Bik E.M."/>
            <person name="Thomas B.C."/>
            <person name="Banfield J.F."/>
            <person name="Relman D.A."/>
        </authorList>
    </citation>
    <scope>NUCLEOTIDE SEQUENCE [LARGE SCALE GENOMIC DNA]</scope>
    <source>
        <strain evidence="11">DOLJORAL78_47_16</strain>
    </source>
</reference>
<dbReference type="CDD" id="cd03257">
    <property type="entry name" value="ABC_NikE_OppD_transporters"/>
    <property type="match status" value="1"/>
</dbReference>
<keyword evidence="7 11" id="KW-0067">ATP-binding</keyword>
<evidence type="ECO:0000256" key="9">
    <source>
        <dbReference type="ARBA" id="ARBA00023136"/>
    </source>
</evidence>
<dbReference type="SMART" id="SM00382">
    <property type="entry name" value="AAA"/>
    <property type="match status" value="1"/>
</dbReference>
<sequence length="335" mass="37471">MQDETIISVKNLKTFFYTNQRCNKAINGVSFQIKKGKTLCIVGESGCGKSVTAASIMQLLPRLSRIESGEIVYNSPEGEIRIDRLKRNGKKIRSLRGADIAMIFQDPMTALNPVYSVGFQIGENLIYHLSMNKKQAKARAIEALKEMGIPLPEQRINEYPHQYSGGMRQRAMIAMAMACRPKVLIADEPTTALDVTIQAQIFELIETLKQEHNTAVLLITHDMGVVTELADEVAVMYMGNIVESGTVEDVLRTPAHPYTKALLNSIPVIGRGRDQEIEPIRGSTPDPFNRPAGCQFHPRCDYVSDQCLTMPDDCAINRTHAVRCWHYERVIHNGN</sequence>
<dbReference type="GO" id="GO:0005886">
    <property type="term" value="C:plasma membrane"/>
    <property type="evidence" value="ECO:0007669"/>
    <property type="project" value="UniProtKB-SubCell"/>
</dbReference>
<dbReference type="PANTHER" id="PTHR43297">
    <property type="entry name" value="OLIGOPEPTIDE TRANSPORT ATP-BINDING PROTEIN APPD"/>
    <property type="match status" value="1"/>
</dbReference>
<dbReference type="PANTHER" id="PTHR43297:SF14">
    <property type="entry name" value="ATPASE AAA-TYPE CORE DOMAIN-CONTAINING PROTEIN"/>
    <property type="match status" value="1"/>
</dbReference>
<evidence type="ECO:0000256" key="4">
    <source>
        <dbReference type="ARBA" id="ARBA00022475"/>
    </source>
</evidence>
<evidence type="ECO:0000313" key="12">
    <source>
        <dbReference type="Proteomes" id="UP000230821"/>
    </source>
</evidence>
<dbReference type="GO" id="GO:0015833">
    <property type="term" value="P:peptide transport"/>
    <property type="evidence" value="ECO:0007669"/>
    <property type="project" value="InterPro"/>
</dbReference>
<dbReference type="InterPro" id="IPR013563">
    <property type="entry name" value="Oligopep_ABC_C"/>
</dbReference>
<evidence type="ECO:0000256" key="5">
    <source>
        <dbReference type="ARBA" id="ARBA00022519"/>
    </source>
</evidence>
<dbReference type="NCBIfam" id="TIGR01727">
    <property type="entry name" value="oligo_HPY"/>
    <property type="match status" value="1"/>
</dbReference>
<keyword evidence="9" id="KW-0472">Membrane</keyword>
<comment type="subcellular location">
    <subcellularLocation>
        <location evidence="1">Cell membrane</location>
        <topology evidence="1">Peripheral membrane protein</topology>
    </subcellularLocation>
</comment>
<dbReference type="InterPro" id="IPR003593">
    <property type="entry name" value="AAA+_ATPase"/>
</dbReference>
<dbReference type="InterPro" id="IPR003439">
    <property type="entry name" value="ABC_transporter-like_ATP-bd"/>
</dbReference>
<feature type="domain" description="ABC transporter" evidence="10">
    <location>
        <begin position="7"/>
        <end position="263"/>
    </location>
</feature>
<dbReference type="AlphaFoldDB" id="A0A2G6KH86"/>
<dbReference type="SUPFAM" id="SSF52540">
    <property type="entry name" value="P-loop containing nucleoside triphosphate hydrolases"/>
    <property type="match status" value="1"/>
</dbReference>
<keyword evidence="8" id="KW-1278">Translocase</keyword>
<keyword evidence="5" id="KW-0997">Cell inner membrane</keyword>
<evidence type="ECO:0000256" key="3">
    <source>
        <dbReference type="ARBA" id="ARBA00022448"/>
    </source>
</evidence>
<name>A0A2G6KH86_9BACT</name>
<evidence type="ECO:0000259" key="10">
    <source>
        <dbReference type="PROSITE" id="PS50893"/>
    </source>
</evidence>
<keyword evidence="3" id="KW-0813">Transport</keyword>
<keyword evidence="4" id="KW-1003">Cell membrane</keyword>
<dbReference type="Pfam" id="PF08352">
    <property type="entry name" value="oligo_HPY"/>
    <property type="match status" value="1"/>
</dbReference>
<protein>
    <submittedName>
        <fullName evidence="11">Peptide ABC transporter ATP-binding protein</fullName>
    </submittedName>
</protein>
<dbReference type="Gene3D" id="3.40.50.300">
    <property type="entry name" value="P-loop containing nucleotide triphosphate hydrolases"/>
    <property type="match status" value="1"/>
</dbReference>
<evidence type="ECO:0000313" key="11">
    <source>
        <dbReference type="EMBL" id="PIE35033.1"/>
    </source>
</evidence>
<evidence type="ECO:0000256" key="1">
    <source>
        <dbReference type="ARBA" id="ARBA00004202"/>
    </source>
</evidence>
<gene>
    <name evidence="11" type="ORF">CSA56_05765</name>
</gene>
<comment type="similarity">
    <text evidence="2">Belongs to the ABC transporter superfamily.</text>
</comment>
<dbReference type="PROSITE" id="PS00211">
    <property type="entry name" value="ABC_TRANSPORTER_1"/>
    <property type="match status" value="1"/>
</dbReference>
<evidence type="ECO:0000256" key="6">
    <source>
        <dbReference type="ARBA" id="ARBA00022741"/>
    </source>
</evidence>
<organism evidence="11 12">
    <name type="scientific">candidate division KSB3 bacterium</name>
    <dbReference type="NCBI Taxonomy" id="2044937"/>
    <lineage>
        <taxon>Bacteria</taxon>
        <taxon>candidate division KSB3</taxon>
    </lineage>
</organism>
<dbReference type="Proteomes" id="UP000230821">
    <property type="component" value="Unassembled WGS sequence"/>
</dbReference>
<keyword evidence="6" id="KW-0547">Nucleotide-binding</keyword>